<dbReference type="EMBL" id="MDLC01000052">
    <property type="protein sequence ID" value="ODS22804.1"/>
    <property type="molecule type" value="Genomic_DNA"/>
</dbReference>
<evidence type="ECO:0000313" key="9">
    <source>
        <dbReference type="EMBL" id="ODS22804.1"/>
    </source>
</evidence>
<dbReference type="InterPro" id="IPR045121">
    <property type="entry name" value="CoAse"/>
</dbReference>
<dbReference type="Gene3D" id="3.90.79.10">
    <property type="entry name" value="Nucleoside Triphosphate Pyrophosphohydrolase"/>
    <property type="match status" value="1"/>
</dbReference>
<evidence type="ECO:0000256" key="4">
    <source>
        <dbReference type="ARBA" id="ARBA00022723"/>
    </source>
</evidence>
<evidence type="ECO:0000259" key="8">
    <source>
        <dbReference type="PROSITE" id="PS51462"/>
    </source>
</evidence>
<proteinExistence type="inferred from homology"/>
<evidence type="ECO:0000256" key="5">
    <source>
        <dbReference type="ARBA" id="ARBA00022801"/>
    </source>
</evidence>
<dbReference type="InterPro" id="IPR000059">
    <property type="entry name" value="NUDIX_hydrolase_NudL_CS"/>
</dbReference>
<gene>
    <name evidence="9" type="ORF">AB835_12220</name>
</gene>
<keyword evidence="6" id="KW-0460">Magnesium</keyword>
<dbReference type="PANTHER" id="PTHR12992:SF11">
    <property type="entry name" value="MITOCHONDRIAL COENZYME A DIPHOSPHATASE NUDT8"/>
    <property type="match status" value="1"/>
</dbReference>
<dbReference type="AlphaFoldDB" id="A0A1D2QMM8"/>
<name>A0A1D2QMM8_9GAMM</name>
<accession>A0A1D2QMM8</accession>
<dbReference type="CDD" id="cd03426">
    <property type="entry name" value="NUDIX_CoAse_Nudt7"/>
    <property type="match status" value="1"/>
</dbReference>
<dbReference type="GO" id="GO:0000287">
    <property type="term" value="F:magnesium ion binding"/>
    <property type="evidence" value="ECO:0007669"/>
    <property type="project" value="InterPro"/>
</dbReference>
<comment type="caution">
    <text evidence="9">The sequence shown here is derived from an EMBL/GenBank/DDBJ whole genome shotgun (WGS) entry which is preliminary data.</text>
</comment>
<keyword evidence="5" id="KW-0378">Hydrolase</keyword>
<reference evidence="9 10" key="1">
    <citation type="journal article" date="2016" name="Appl. Environ. Microbiol.">
        <title>Lack of Overt Genome Reduction in the Bryostatin-Producing Bryozoan Symbiont "Candidatus Endobugula sertula".</title>
        <authorList>
            <person name="Miller I.J."/>
            <person name="Vanee N."/>
            <person name="Fong S.S."/>
            <person name="Lim-Fong G.E."/>
            <person name="Kwan J.C."/>
        </authorList>
    </citation>
    <scope>NUCLEOTIDE SEQUENCE [LARGE SCALE GENOMIC DNA]</scope>
    <source>
        <strain evidence="9">AB1-4</strain>
    </source>
</reference>
<dbReference type="Pfam" id="PF00293">
    <property type="entry name" value="NUDIX"/>
    <property type="match status" value="1"/>
</dbReference>
<dbReference type="NCBIfam" id="NF007980">
    <property type="entry name" value="PRK10707.1"/>
    <property type="match status" value="1"/>
</dbReference>
<dbReference type="GO" id="GO:0009132">
    <property type="term" value="P:nucleoside diphosphate metabolic process"/>
    <property type="evidence" value="ECO:0007669"/>
    <property type="project" value="InterPro"/>
</dbReference>
<dbReference type="GO" id="GO:0030145">
    <property type="term" value="F:manganese ion binding"/>
    <property type="evidence" value="ECO:0007669"/>
    <property type="project" value="InterPro"/>
</dbReference>
<evidence type="ECO:0000256" key="2">
    <source>
        <dbReference type="ARBA" id="ARBA00001946"/>
    </source>
</evidence>
<dbReference type="InterPro" id="IPR000086">
    <property type="entry name" value="NUDIX_hydrolase_dom"/>
</dbReference>
<comment type="cofactor">
    <cofactor evidence="1">
        <name>Mn(2+)</name>
        <dbReference type="ChEBI" id="CHEBI:29035"/>
    </cofactor>
</comment>
<evidence type="ECO:0000256" key="1">
    <source>
        <dbReference type="ARBA" id="ARBA00001936"/>
    </source>
</evidence>
<dbReference type="InterPro" id="IPR015797">
    <property type="entry name" value="NUDIX_hydrolase-like_dom_sf"/>
</dbReference>
<protein>
    <recommendedName>
        <fullName evidence="8">Nudix hydrolase domain-containing protein</fullName>
    </recommendedName>
</protein>
<dbReference type="PROSITE" id="PS51462">
    <property type="entry name" value="NUDIX"/>
    <property type="match status" value="1"/>
</dbReference>
<feature type="domain" description="Nudix hydrolase" evidence="8">
    <location>
        <begin position="1"/>
        <end position="161"/>
    </location>
</feature>
<evidence type="ECO:0000313" key="10">
    <source>
        <dbReference type="Proteomes" id="UP000242502"/>
    </source>
</evidence>
<dbReference type="PROSITE" id="PS01293">
    <property type="entry name" value="NUDIX_COA"/>
    <property type="match status" value="1"/>
</dbReference>
<dbReference type="GO" id="GO:0010945">
    <property type="term" value="F:coenzyme A diphosphatase activity"/>
    <property type="evidence" value="ECO:0007669"/>
    <property type="project" value="InterPro"/>
</dbReference>
<keyword evidence="4" id="KW-0479">Metal-binding</keyword>
<keyword evidence="7" id="KW-0464">Manganese</keyword>
<evidence type="ECO:0000256" key="6">
    <source>
        <dbReference type="ARBA" id="ARBA00022842"/>
    </source>
</evidence>
<dbReference type="STRING" id="62101.AB835_12220"/>
<organism evidence="9 10">
    <name type="scientific">Candidatus Endobugula sertula</name>
    <name type="common">Bugula neritina bacterial symbiont</name>
    <dbReference type="NCBI Taxonomy" id="62101"/>
    <lineage>
        <taxon>Bacteria</taxon>
        <taxon>Pseudomonadati</taxon>
        <taxon>Pseudomonadota</taxon>
        <taxon>Gammaproteobacteria</taxon>
        <taxon>Cellvibrionales</taxon>
        <taxon>Cellvibrionaceae</taxon>
        <taxon>Candidatus Endobugula</taxon>
    </lineage>
</organism>
<evidence type="ECO:0000256" key="3">
    <source>
        <dbReference type="ARBA" id="ARBA00006506"/>
    </source>
</evidence>
<dbReference type="SUPFAM" id="SSF55811">
    <property type="entry name" value="Nudix"/>
    <property type="match status" value="1"/>
</dbReference>
<dbReference type="Proteomes" id="UP000242502">
    <property type="component" value="Unassembled WGS sequence"/>
</dbReference>
<comment type="cofactor">
    <cofactor evidence="2">
        <name>Mg(2+)</name>
        <dbReference type="ChEBI" id="CHEBI:18420"/>
    </cofactor>
</comment>
<evidence type="ECO:0000256" key="7">
    <source>
        <dbReference type="ARBA" id="ARBA00023211"/>
    </source>
</evidence>
<dbReference type="PANTHER" id="PTHR12992">
    <property type="entry name" value="NUDIX HYDROLASE"/>
    <property type="match status" value="1"/>
</dbReference>
<comment type="similarity">
    <text evidence="3">Belongs to the Nudix hydrolase family. PCD1 subfamily.</text>
</comment>
<sequence length="179" mass="20391">MAAVLVPLVDMGAEWHILLTLRASHLRYHAGEVAFPGGMWEEGDDYPVTTALREAEEEIALPQGQVSLLGGLELCDTRHLTRVRPVVGVIPSGLPLIANKSEIEAIFTVPLRFFHEDNRLRTDIFKRKENGKEKIYWVPAYQFQQYEIWGLTAAMIVQLVNRCFNATLCREHHAPEKVW</sequence>